<dbReference type="AlphaFoldDB" id="A0A147DTC7"/>
<dbReference type="Proteomes" id="UP000072763">
    <property type="component" value="Unassembled WGS sequence"/>
</dbReference>
<organism evidence="2 3">
    <name type="scientific">Curtobacterium oceanosedimentum</name>
    <dbReference type="NCBI Taxonomy" id="465820"/>
    <lineage>
        <taxon>Bacteria</taxon>
        <taxon>Bacillati</taxon>
        <taxon>Actinomycetota</taxon>
        <taxon>Actinomycetes</taxon>
        <taxon>Micrococcales</taxon>
        <taxon>Microbacteriaceae</taxon>
        <taxon>Curtobacterium</taxon>
    </lineage>
</organism>
<evidence type="ECO:0008006" key="4">
    <source>
        <dbReference type="Google" id="ProtNLM"/>
    </source>
</evidence>
<gene>
    <name evidence="2" type="ORF">NS359_04345</name>
</gene>
<evidence type="ECO:0000313" key="2">
    <source>
        <dbReference type="EMBL" id="KTR53050.1"/>
    </source>
</evidence>
<feature type="compositionally biased region" description="Low complexity" evidence="1">
    <location>
        <begin position="602"/>
        <end position="611"/>
    </location>
</feature>
<sequence length="731" mass="76373">MFVPATGRIIDTKAGTGGFSTPMEAGKYRTIKVAGLAGLPDDGSVGAVSLNATVGASTGYGTLFGRPDADSGRTTMLIYNGVSGEYTSNSATLAVGADGTIQVMTETSARLILDVQGYYTANTDGTAAGGFVPVAKRLVDTRSGTGAAKAAIAPGKSIDVQITGANGVPAGASAAVVNLIAVNSTDADGYLTPYATGGTKPQNSLHYAPSETTSMQAQVPLSSAGKITIANSSTTTNLLVDIQGYFTAAGKGGAVFTPSHGRAYDSRASGNTALAQNEVRSIQIAGTAGVPVMGSGITAVTLTLIVAHGGSAGYADVYADGKTNPGTTAVNFQPNEIQSNTITVPLGANGKIALRNAAEATNYVVDVQGWYTNPVAPTVTCDAPYTPGSWSATPANAIACHYSVAPAFRSDLELVVANNGIAVWGDSLNETAMSSGDFLLDTTGGVNLISAAVVDDADDIIAESSFSFGLGDWGSATLTTMPEQDSLVNADDVTLSAATDRDAFEEDTKFKYIVTANPEGTSTPIVASDWQADSWTVPAGHLEAGHTYYWKVVIEGKSGQSRAQVHRESPVNTFNTDPKPVDTQITSSDGQEVTAPAGELDSTSAASSTSAHQTAEQEVYTTWTDKYGYRVYLRKGVYFNKIVALHNGSLKIVQRATQYSDSRTNPNPTTYQYDTTFYKTYRGKVENIAHYRTIVNKDKDRIDGKPRGVVTGYCRQANKAKLCPNWLKQTI</sequence>
<feature type="region of interest" description="Disordered" evidence="1">
    <location>
        <begin position="561"/>
        <end position="617"/>
    </location>
</feature>
<dbReference type="EMBL" id="LDRC01000019">
    <property type="protein sequence ID" value="KTR53050.1"/>
    <property type="molecule type" value="Genomic_DNA"/>
</dbReference>
<reference evidence="2 3" key="1">
    <citation type="journal article" date="2016" name="Front. Microbiol.">
        <title>Genomic Resource of Rice Seed Associated Bacteria.</title>
        <authorList>
            <person name="Midha S."/>
            <person name="Bansal K."/>
            <person name="Sharma S."/>
            <person name="Kumar N."/>
            <person name="Patil P.P."/>
            <person name="Chaudhry V."/>
            <person name="Patil P.B."/>
        </authorList>
    </citation>
    <scope>NUCLEOTIDE SEQUENCE [LARGE SCALE GENOMIC DNA]</scope>
    <source>
        <strain evidence="2 3">NS359</strain>
    </source>
</reference>
<proteinExistence type="predicted"/>
<protein>
    <recommendedName>
        <fullName evidence="4">Fibronectin type-III domain-containing protein</fullName>
    </recommendedName>
</protein>
<accession>A0A147DTC7</accession>
<name>A0A147DTC7_9MICO</name>
<evidence type="ECO:0000313" key="3">
    <source>
        <dbReference type="Proteomes" id="UP000072763"/>
    </source>
</evidence>
<dbReference type="PATRIC" id="fig|465820.4.peg.888"/>
<comment type="caution">
    <text evidence="2">The sequence shown here is derived from an EMBL/GenBank/DDBJ whole genome shotgun (WGS) entry which is preliminary data.</text>
</comment>
<evidence type="ECO:0000256" key="1">
    <source>
        <dbReference type="SAM" id="MobiDB-lite"/>
    </source>
</evidence>